<comment type="caution">
    <text evidence="7">The sequence shown here is derived from an EMBL/GenBank/DDBJ whole genome shotgun (WGS) entry which is preliminary data.</text>
</comment>
<evidence type="ECO:0000256" key="1">
    <source>
        <dbReference type="ARBA" id="ARBA00023015"/>
    </source>
</evidence>
<dbReference type="Gene3D" id="1.10.357.10">
    <property type="entry name" value="Tetracycline Repressor, domain 2"/>
    <property type="match status" value="1"/>
</dbReference>
<feature type="domain" description="HTH tetR-type" evidence="6">
    <location>
        <begin position="24"/>
        <end position="84"/>
    </location>
</feature>
<keyword evidence="2 4" id="KW-0238">DNA-binding</keyword>
<dbReference type="PANTHER" id="PTHR30055:SF234">
    <property type="entry name" value="HTH-TYPE TRANSCRIPTIONAL REGULATOR BETI"/>
    <property type="match status" value="1"/>
</dbReference>
<evidence type="ECO:0000313" key="7">
    <source>
        <dbReference type="EMBL" id="SEF48086.1"/>
    </source>
</evidence>
<evidence type="ECO:0000256" key="2">
    <source>
        <dbReference type="ARBA" id="ARBA00023125"/>
    </source>
</evidence>
<feature type="region of interest" description="Disordered" evidence="5">
    <location>
        <begin position="1"/>
        <end position="21"/>
    </location>
</feature>
<dbReference type="PANTHER" id="PTHR30055">
    <property type="entry name" value="HTH-TYPE TRANSCRIPTIONAL REGULATOR RUTR"/>
    <property type="match status" value="1"/>
</dbReference>
<dbReference type="InterPro" id="IPR009057">
    <property type="entry name" value="Homeodomain-like_sf"/>
</dbReference>
<dbReference type="SUPFAM" id="SSF46689">
    <property type="entry name" value="Homeodomain-like"/>
    <property type="match status" value="1"/>
</dbReference>
<gene>
    <name evidence="7" type="ORF">SAMN05216586_101152</name>
</gene>
<dbReference type="RefSeq" id="WP_088273269.1">
    <property type="nucleotide sequence ID" value="NZ_FNVE01000001.1"/>
</dbReference>
<name>A0AAQ1G3Z5_9GAMM</name>
<dbReference type="AlphaFoldDB" id="A0AAQ1G3Z5"/>
<evidence type="ECO:0000256" key="3">
    <source>
        <dbReference type="ARBA" id="ARBA00023163"/>
    </source>
</evidence>
<keyword evidence="3" id="KW-0804">Transcription</keyword>
<feature type="DNA-binding region" description="H-T-H motif" evidence="4">
    <location>
        <begin position="47"/>
        <end position="66"/>
    </location>
</feature>
<dbReference type="Pfam" id="PF00440">
    <property type="entry name" value="TetR_N"/>
    <property type="match status" value="1"/>
</dbReference>
<proteinExistence type="predicted"/>
<dbReference type="EMBL" id="FNVE01000001">
    <property type="protein sequence ID" value="SEF48086.1"/>
    <property type="molecule type" value="Genomic_DNA"/>
</dbReference>
<protein>
    <submittedName>
        <fullName evidence="7">Transcriptional regulator, TetR family</fullName>
    </submittedName>
</protein>
<keyword evidence="8" id="KW-1185">Reference proteome</keyword>
<dbReference type="PROSITE" id="PS50977">
    <property type="entry name" value="HTH_TETR_2"/>
    <property type="match status" value="1"/>
</dbReference>
<evidence type="ECO:0000256" key="5">
    <source>
        <dbReference type="SAM" id="MobiDB-lite"/>
    </source>
</evidence>
<evidence type="ECO:0000256" key="4">
    <source>
        <dbReference type="PROSITE-ProRule" id="PRU00335"/>
    </source>
</evidence>
<dbReference type="GO" id="GO:0003700">
    <property type="term" value="F:DNA-binding transcription factor activity"/>
    <property type="evidence" value="ECO:0007669"/>
    <property type="project" value="TreeGrafter"/>
</dbReference>
<keyword evidence="1" id="KW-0805">Transcription regulation</keyword>
<sequence length="215" mass="24276">MTSKNSPAQSRNKPLKRPTQGRAKMTVQAIFDTYVRIWQRDGWERVTTRAVALEAGVAVGTLYDYFPSKQALHSGYVRHCIERLLQAIEQQAIEPVGLVWQERVGRLVRLLGGVAGEAAWFHPQMLELEPVIAEQKHQQRAYAELMNIWQRVLEACPDLPVKPSVSRLEALHLMVWGARRYALLTQLPGERLAELVAEQEQVCLLALESLSAGSE</sequence>
<dbReference type="Proteomes" id="UP000243518">
    <property type="component" value="Unassembled WGS sequence"/>
</dbReference>
<evidence type="ECO:0000313" key="8">
    <source>
        <dbReference type="Proteomes" id="UP000243518"/>
    </source>
</evidence>
<evidence type="ECO:0000259" key="6">
    <source>
        <dbReference type="PROSITE" id="PS50977"/>
    </source>
</evidence>
<dbReference type="InterPro" id="IPR001647">
    <property type="entry name" value="HTH_TetR"/>
</dbReference>
<organism evidence="7 8">
    <name type="scientific">Halopseudomonas aestusnigri</name>
    <dbReference type="NCBI Taxonomy" id="857252"/>
    <lineage>
        <taxon>Bacteria</taxon>
        <taxon>Pseudomonadati</taxon>
        <taxon>Pseudomonadota</taxon>
        <taxon>Gammaproteobacteria</taxon>
        <taxon>Pseudomonadales</taxon>
        <taxon>Pseudomonadaceae</taxon>
        <taxon>Halopseudomonas</taxon>
    </lineage>
</organism>
<reference evidence="7 8" key="1">
    <citation type="submission" date="2016-10" db="EMBL/GenBank/DDBJ databases">
        <authorList>
            <person name="Varghese N."/>
            <person name="Submissions S."/>
        </authorList>
    </citation>
    <scope>NUCLEOTIDE SEQUENCE [LARGE SCALE GENOMIC DNA]</scope>
    <source>
        <strain evidence="7 8">CECT 8317</strain>
    </source>
</reference>
<feature type="compositionally biased region" description="Polar residues" evidence="5">
    <location>
        <begin position="1"/>
        <end position="12"/>
    </location>
</feature>
<dbReference type="GO" id="GO:0000976">
    <property type="term" value="F:transcription cis-regulatory region binding"/>
    <property type="evidence" value="ECO:0007669"/>
    <property type="project" value="TreeGrafter"/>
</dbReference>
<dbReference type="InterPro" id="IPR050109">
    <property type="entry name" value="HTH-type_TetR-like_transc_reg"/>
</dbReference>
<accession>A0AAQ1G3Z5</accession>